<protein>
    <submittedName>
        <fullName evidence="7">Cell wall-associated hydrolase, NlpC family</fullName>
    </submittedName>
</protein>
<dbReference type="RefSeq" id="WP_088276561.1">
    <property type="nucleotide sequence ID" value="NZ_FNVE01000010.1"/>
</dbReference>
<comment type="caution">
    <text evidence="7">The sequence shown here is derived from an EMBL/GenBank/DDBJ whole genome shotgun (WGS) entry which is preliminary data.</text>
</comment>
<evidence type="ECO:0000256" key="3">
    <source>
        <dbReference type="ARBA" id="ARBA00022801"/>
    </source>
</evidence>
<evidence type="ECO:0000313" key="7">
    <source>
        <dbReference type="EMBL" id="SEG57390.1"/>
    </source>
</evidence>
<dbReference type="AlphaFoldDB" id="A0AAQ1G8X7"/>
<reference evidence="7 8" key="1">
    <citation type="submission" date="2016-10" db="EMBL/GenBank/DDBJ databases">
        <authorList>
            <person name="Varghese N."/>
            <person name="Submissions S."/>
        </authorList>
    </citation>
    <scope>NUCLEOTIDE SEQUENCE [LARGE SCALE GENOMIC DNA]</scope>
    <source>
        <strain evidence="7 8">CECT 8317</strain>
    </source>
</reference>
<evidence type="ECO:0000256" key="5">
    <source>
        <dbReference type="SAM" id="SignalP"/>
    </source>
</evidence>
<evidence type="ECO:0000256" key="1">
    <source>
        <dbReference type="ARBA" id="ARBA00007074"/>
    </source>
</evidence>
<keyword evidence="3 7" id="KW-0378">Hydrolase</keyword>
<comment type="similarity">
    <text evidence="1">Belongs to the peptidase C40 family.</text>
</comment>
<dbReference type="EMBL" id="FNVE01000010">
    <property type="protein sequence ID" value="SEG57390.1"/>
    <property type="molecule type" value="Genomic_DNA"/>
</dbReference>
<dbReference type="PROSITE" id="PS51257">
    <property type="entry name" value="PROKAR_LIPOPROTEIN"/>
    <property type="match status" value="1"/>
</dbReference>
<feature type="domain" description="NlpC/P60" evidence="6">
    <location>
        <begin position="41"/>
        <end position="166"/>
    </location>
</feature>
<evidence type="ECO:0000259" key="6">
    <source>
        <dbReference type="PROSITE" id="PS51935"/>
    </source>
</evidence>
<accession>A0AAQ1G8X7</accession>
<dbReference type="Pfam" id="PF00877">
    <property type="entry name" value="NLPC_P60"/>
    <property type="match status" value="1"/>
</dbReference>
<dbReference type="InterPro" id="IPR051202">
    <property type="entry name" value="Peptidase_C40"/>
</dbReference>
<evidence type="ECO:0000313" key="8">
    <source>
        <dbReference type="Proteomes" id="UP000243518"/>
    </source>
</evidence>
<evidence type="ECO:0000256" key="2">
    <source>
        <dbReference type="ARBA" id="ARBA00022670"/>
    </source>
</evidence>
<dbReference type="Proteomes" id="UP000243518">
    <property type="component" value="Unassembled WGS sequence"/>
</dbReference>
<dbReference type="SUPFAM" id="SSF54001">
    <property type="entry name" value="Cysteine proteinases"/>
    <property type="match status" value="1"/>
</dbReference>
<organism evidence="7 8">
    <name type="scientific">Halopseudomonas aestusnigri</name>
    <dbReference type="NCBI Taxonomy" id="857252"/>
    <lineage>
        <taxon>Bacteria</taxon>
        <taxon>Pseudomonadati</taxon>
        <taxon>Pseudomonadota</taxon>
        <taxon>Gammaproteobacteria</taxon>
        <taxon>Pseudomonadales</taxon>
        <taxon>Pseudomonadaceae</taxon>
        <taxon>Halopseudomonas</taxon>
    </lineage>
</organism>
<dbReference type="PROSITE" id="PS51935">
    <property type="entry name" value="NLPC_P60"/>
    <property type="match status" value="1"/>
</dbReference>
<evidence type="ECO:0000256" key="4">
    <source>
        <dbReference type="ARBA" id="ARBA00022807"/>
    </source>
</evidence>
<dbReference type="PANTHER" id="PTHR47053">
    <property type="entry name" value="MUREIN DD-ENDOPEPTIDASE MEPH-RELATED"/>
    <property type="match status" value="1"/>
</dbReference>
<feature type="signal peptide" evidence="5">
    <location>
        <begin position="1"/>
        <end position="21"/>
    </location>
</feature>
<gene>
    <name evidence="7" type="ORF">SAMN05216586_11041</name>
</gene>
<proteinExistence type="inferred from homology"/>
<dbReference type="InterPro" id="IPR038765">
    <property type="entry name" value="Papain-like_cys_pep_sf"/>
</dbReference>
<dbReference type="PANTHER" id="PTHR47053:SF1">
    <property type="entry name" value="MUREIN DD-ENDOPEPTIDASE MEPH-RELATED"/>
    <property type="match status" value="1"/>
</dbReference>
<sequence length="169" mass="18022">MRLAGLLTLLIAALLAGCSSAPPAPVTVSVPSPVESIPDYELKRHDVVFQAFSLVGIPYRWGGSSPATGFDCSGLIQYVYREAAGVSLPRTTSDLYNMKVSRPPENSLAPGDLVLFAMNGGRVNHAGIYIGDGRFLHAPSSGGVVRVDELESSFWQRSFKGARRVLGSL</sequence>
<keyword evidence="2" id="KW-0645">Protease</keyword>
<keyword evidence="5" id="KW-0732">Signal</keyword>
<name>A0AAQ1G8X7_9GAMM</name>
<dbReference type="Gene3D" id="3.90.1720.10">
    <property type="entry name" value="endopeptidase domain like (from Nostoc punctiforme)"/>
    <property type="match status" value="1"/>
</dbReference>
<dbReference type="GO" id="GO:0008234">
    <property type="term" value="F:cysteine-type peptidase activity"/>
    <property type="evidence" value="ECO:0007669"/>
    <property type="project" value="UniProtKB-KW"/>
</dbReference>
<keyword evidence="4" id="KW-0788">Thiol protease</keyword>
<dbReference type="InterPro" id="IPR000064">
    <property type="entry name" value="NLP_P60_dom"/>
</dbReference>
<keyword evidence="8" id="KW-1185">Reference proteome</keyword>
<feature type="chain" id="PRO_5042828319" evidence="5">
    <location>
        <begin position="22"/>
        <end position="169"/>
    </location>
</feature>
<dbReference type="GO" id="GO:0006508">
    <property type="term" value="P:proteolysis"/>
    <property type="evidence" value="ECO:0007669"/>
    <property type="project" value="UniProtKB-KW"/>
</dbReference>